<evidence type="ECO:0000313" key="2">
    <source>
        <dbReference type="Proteomes" id="UP001175228"/>
    </source>
</evidence>
<evidence type="ECO:0000313" key="1">
    <source>
        <dbReference type="EMBL" id="KAK0485335.1"/>
    </source>
</evidence>
<gene>
    <name evidence="1" type="ORF">EDD18DRAFT_1037844</name>
</gene>
<reference evidence="1" key="1">
    <citation type="submission" date="2023-06" db="EMBL/GenBank/DDBJ databases">
        <authorList>
            <consortium name="Lawrence Berkeley National Laboratory"/>
            <person name="Ahrendt S."/>
            <person name="Sahu N."/>
            <person name="Indic B."/>
            <person name="Wong-Bajracharya J."/>
            <person name="Merenyi Z."/>
            <person name="Ke H.-M."/>
            <person name="Monk M."/>
            <person name="Kocsube S."/>
            <person name="Drula E."/>
            <person name="Lipzen A."/>
            <person name="Balint B."/>
            <person name="Henrissat B."/>
            <person name="Andreopoulos B."/>
            <person name="Martin F.M."/>
            <person name="Harder C.B."/>
            <person name="Rigling D."/>
            <person name="Ford K.L."/>
            <person name="Foster G.D."/>
            <person name="Pangilinan J."/>
            <person name="Papanicolaou A."/>
            <person name="Barry K."/>
            <person name="LaButti K."/>
            <person name="Viragh M."/>
            <person name="Koriabine M."/>
            <person name="Yan M."/>
            <person name="Riley R."/>
            <person name="Champramary S."/>
            <person name="Plett K.L."/>
            <person name="Tsai I.J."/>
            <person name="Slot J."/>
            <person name="Sipos G."/>
            <person name="Plett J."/>
            <person name="Nagy L.G."/>
            <person name="Grigoriev I.V."/>
        </authorList>
    </citation>
    <scope>NUCLEOTIDE SEQUENCE</scope>
    <source>
        <strain evidence="1">HWK02</strain>
    </source>
</reference>
<dbReference type="AlphaFoldDB" id="A0AA39PJA8"/>
<proteinExistence type="predicted"/>
<comment type="caution">
    <text evidence="1">The sequence shown here is derived from an EMBL/GenBank/DDBJ whole genome shotgun (WGS) entry which is preliminary data.</text>
</comment>
<dbReference type="Proteomes" id="UP001175228">
    <property type="component" value="Unassembled WGS sequence"/>
</dbReference>
<name>A0AA39PJA8_9AGAR</name>
<accession>A0AA39PJA8</accession>
<keyword evidence="2" id="KW-1185">Reference proteome</keyword>
<organism evidence="1 2">
    <name type="scientific">Armillaria luteobubalina</name>
    <dbReference type="NCBI Taxonomy" id="153913"/>
    <lineage>
        <taxon>Eukaryota</taxon>
        <taxon>Fungi</taxon>
        <taxon>Dikarya</taxon>
        <taxon>Basidiomycota</taxon>
        <taxon>Agaricomycotina</taxon>
        <taxon>Agaricomycetes</taxon>
        <taxon>Agaricomycetidae</taxon>
        <taxon>Agaricales</taxon>
        <taxon>Marasmiineae</taxon>
        <taxon>Physalacriaceae</taxon>
        <taxon>Armillaria</taxon>
    </lineage>
</organism>
<feature type="non-terminal residue" evidence="1">
    <location>
        <position position="177"/>
    </location>
</feature>
<sequence length="177" mass="19941">SLYRWLLYLLQHSPPPHHLLISLTLQHTPTLPSTPSTVNALADQLASGPQYLQVRPPPAHLPMFFMDSFMLYSQNDGYIQTSITSYLLSVLTSTLYSSPDFRPAMAMLLPLCDQHTTPEHPYLRASSAYSIFLQLYVRSDQLDTVVSPMCISGCDSLETIHHVFVPCAAYHSFRQQA</sequence>
<feature type="non-terminal residue" evidence="1">
    <location>
        <position position="1"/>
    </location>
</feature>
<protein>
    <submittedName>
        <fullName evidence="1">Uncharacterized protein</fullName>
    </submittedName>
</protein>
<dbReference type="EMBL" id="JAUEPU010000052">
    <property type="protein sequence ID" value="KAK0485335.1"/>
    <property type="molecule type" value="Genomic_DNA"/>
</dbReference>